<reference evidence="2" key="1">
    <citation type="journal article" date="2019" name="Int. J. Syst. Evol. Microbiol.">
        <title>The Global Catalogue of Microorganisms (GCM) 10K type strain sequencing project: providing services to taxonomists for standard genome sequencing and annotation.</title>
        <authorList>
            <consortium name="The Broad Institute Genomics Platform"/>
            <consortium name="The Broad Institute Genome Sequencing Center for Infectious Disease"/>
            <person name="Wu L."/>
            <person name="Ma J."/>
        </authorList>
    </citation>
    <scope>NUCLEOTIDE SEQUENCE [LARGE SCALE GENOMIC DNA]</scope>
    <source>
        <strain evidence="2">CGMCC 4.7241</strain>
    </source>
</reference>
<gene>
    <name evidence="1" type="ORF">ACFOUW_34955</name>
</gene>
<dbReference type="GO" id="GO:0051213">
    <property type="term" value="F:dioxygenase activity"/>
    <property type="evidence" value="ECO:0007669"/>
    <property type="project" value="UniProtKB-KW"/>
</dbReference>
<dbReference type="SUPFAM" id="SSF51197">
    <property type="entry name" value="Clavaminate synthase-like"/>
    <property type="match status" value="1"/>
</dbReference>
<dbReference type="Proteomes" id="UP001595699">
    <property type="component" value="Unassembled WGS sequence"/>
</dbReference>
<proteinExistence type="predicted"/>
<protein>
    <submittedName>
        <fullName evidence="1">Phytanoyl-CoA dioxygenase family protein</fullName>
    </submittedName>
</protein>
<comment type="caution">
    <text evidence="1">The sequence shown here is derived from an EMBL/GenBank/DDBJ whole genome shotgun (WGS) entry which is preliminary data.</text>
</comment>
<keyword evidence="2" id="KW-1185">Reference proteome</keyword>
<dbReference type="EMBL" id="JBHRZH010000048">
    <property type="protein sequence ID" value="MFC3766078.1"/>
    <property type="molecule type" value="Genomic_DNA"/>
</dbReference>
<name>A0ABV7YMI1_9ACTN</name>
<sequence length="254" mass="28641">MLTDAQRSEFDRTGIVKLQGVFSADDAARMREVVWSELGDLYGMRADDPSTWNGDQYLSGLKRTKKHSAFDAILGPALEEALDDVLGPGWERPKHQGQVLVTMPDSAEWRVPHQQWHTDVAFEGHPRGVKHWAFFDKVEPGGGGTVQLAGSHRLLSRYLEGKSLAERELKTIRDGFLRSHPWLRMLTRDDGAPDRNERLMTETDLDGLPARVVELTGEPGDVYLTDLWIMHARPRNASSRPRLMRSRVYSAGGE</sequence>
<evidence type="ECO:0000313" key="1">
    <source>
        <dbReference type="EMBL" id="MFC3766078.1"/>
    </source>
</evidence>
<organism evidence="1 2">
    <name type="scientific">Tenggerimyces flavus</name>
    <dbReference type="NCBI Taxonomy" id="1708749"/>
    <lineage>
        <taxon>Bacteria</taxon>
        <taxon>Bacillati</taxon>
        <taxon>Actinomycetota</taxon>
        <taxon>Actinomycetes</taxon>
        <taxon>Propionibacteriales</taxon>
        <taxon>Nocardioidaceae</taxon>
        <taxon>Tenggerimyces</taxon>
    </lineage>
</organism>
<accession>A0ABV7YMI1</accession>
<dbReference type="RefSeq" id="WP_205116695.1">
    <property type="nucleotide sequence ID" value="NZ_JAFBCM010000001.1"/>
</dbReference>
<dbReference type="Gene3D" id="2.60.120.620">
    <property type="entry name" value="q2cbj1_9rhob like domain"/>
    <property type="match status" value="1"/>
</dbReference>
<keyword evidence="1" id="KW-0223">Dioxygenase</keyword>
<dbReference type="Pfam" id="PF05721">
    <property type="entry name" value="PhyH"/>
    <property type="match status" value="1"/>
</dbReference>
<evidence type="ECO:0000313" key="2">
    <source>
        <dbReference type="Proteomes" id="UP001595699"/>
    </source>
</evidence>
<dbReference type="InterPro" id="IPR008775">
    <property type="entry name" value="Phytyl_CoA_dOase-like"/>
</dbReference>
<keyword evidence="1" id="KW-0560">Oxidoreductase</keyword>